<feature type="domain" description="Plastocyanin-like" evidence="6">
    <location>
        <begin position="67"/>
        <end position="181"/>
    </location>
</feature>
<feature type="domain" description="Plastocyanin-like" evidence="5">
    <location>
        <begin position="405"/>
        <end position="517"/>
    </location>
</feature>
<dbReference type="InterPro" id="IPR045087">
    <property type="entry name" value="Cu-oxidase_fam"/>
</dbReference>
<name>A0A1N6W0T4_9BACI</name>
<feature type="chain" id="PRO_5039386791" evidence="4">
    <location>
        <begin position="25"/>
        <end position="535"/>
    </location>
</feature>
<dbReference type="InterPro" id="IPR008972">
    <property type="entry name" value="Cupredoxin"/>
</dbReference>
<dbReference type="GO" id="GO:0051301">
    <property type="term" value="P:cell division"/>
    <property type="evidence" value="ECO:0007669"/>
    <property type="project" value="UniProtKB-KW"/>
</dbReference>
<dbReference type="Proteomes" id="UP000215545">
    <property type="component" value="Unassembled WGS sequence"/>
</dbReference>
<evidence type="ECO:0000313" key="7">
    <source>
        <dbReference type="EMBL" id="OXS77813.1"/>
    </source>
</evidence>
<keyword evidence="8" id="KW-0167">Capsid protein</keyword>
<dbReference type="InterPro" id="IPR033138">
    <property type="entry name" value="Cu_oxidase_CS"/>
</dbReference>
<keyword evidence="8" id="KW-0946">Virion</keyword>
<dbReference type="PANTHER" id="PTHR11709">
    <property type="entry name" value="MULTI-COPPER OXIDASE"/>
    <property type="match status" value="1"/>
</dbReference>
<dbReference type="Proteomes" id="UP000186385">
    <property type="component" value="Unassembled WGS sequence"/>
</dbReference>
<dbReference type="InterPro" id="IPR002355">
    <property type="entry name" value="Cu_oxidase_Cu_BS"/>
</dbReference>
<proteinExistence type="predicted"/>
<dbReference type="PROSITE" id="PS00080">
    <property type="entry name" value="MULTICOPPER_OXIDASE2"/>
    <property type="match status" value="1"/>
</dbReference>
<dbReference type="PROSITE" id="PS51257">
    <property type="entry name" value="PROKAR_LIPOPROTEIN"/>
    <property type="match status" value="1"/>
</dbReference>
<keyword evidence="2" id="KW-0560">Oxidoreductase</keyword>
<keyword evidence="8" id="KW-0132">Cell division</keyword>
<dbReference type="InterPro" id="IPR011707">
    <property type="entry name" value="Cu-oxidase-like_N"/>
</dbReference>
<dbReference type="Gene3D" id="2.60.40.420">
    <property type="entry name" value="Cupredoxins - blue copper proteins"/>
    <property type="match status" value="2"/>
</dbReference>
<keyword evidence="3" id="KW-0186">Copper</keyword>
<dbReference type="EMBL" id="FTLX01000004">
    <property type="protein sequence ID" value="SIQ83506.1"/>
    <property type="molecule type" value="Genomic_DNA"/>
</dbReference>
<keyword evidence="4" id="KW-0732">Signal</keyword>
<evidence type="ECO:0000313" key="9">
    <source>
        <dbReference type="Proteomes" id="UP000186385"/>
    </source>
</evidence>
<dbReference type="CDD" id="cd04202">
    <property type="entry name" value="CuRO_D2_2dMcoN_like"/>
    <property type="match status" value="2"/>
</dbReference>
<dbReference type="InterPro" id="IPR011706">
    <property type="entry name" value="Cu-oxidase_C"/>
</dbReference>
<evidence type="ECO:0000313" key="10">
    <source>
        <dbReference type="Proteomes" id="UP000215545"/>
    </source>
</evidence>
<keyword evidence="1" id="KW-0479">Metal-binding</keyword>
<feature type="domain" description="Plastocyanin-like" evidence="5">
    <location>
        <begin position="238"/>
        <end position="343"/>
    </location>
</feature>
<dbReference type="GO" id="GO:0005507">
    <property type="term" value="F:copper ion binding"/>
    <property type="evidence" value="ECO:0007669"/>
    <property type="project" value="InterPro"/>
</dbReference>
<evidence type="ECO:0000259" key="5">
    <source>
        <dbReference type="Pfam" id="PF07731"/>
    </source>
</evidence>
<feature type="signal peptide" evidence="4">
    <location>
        <begin position="1"/>
        <end position="24"/>
    </location>
</feature>
<dbReference type="AlphaFoldDB" id="A0A1N6W0T4"/>
<evidence type="ECO:0000256" key="2">
    <source>
        <dbReference type="ARBA" id="ARBA00023002"/>
    </source>
</evidence>
<gene>
    <name evidence="7" type="ORF">B1B05_09405</name>
    <name evidence="8" type="ORF">SAMN05443094_10433</name>
</gene>
<dbReference type="GO" id="GO:0016491">
    <property type="term" value="F:oxidoreductase activity"/>
    <property type="evidence" value="ECO:0007669"/>
    <property type="project" value="UniProtKB-KW"/>
</dbReference>
<dbReference type="PROSITE" id="PS00079">
    <property type="entry name" value="MULTICOPPER_OXIDASE1"/>
    <property type="match status" value="2"/>
</dbReference>
<dbReference type="OrthoDB" id="9757546at2"/>
<dbReference type="STRING" id="1017273.SAMN05443094_10433"/>
<evidence type="ECO:0000256" key="4">
    <source>
        <dbReference type="SAM" id="SignalP"/>
    </source>
</evidence>
<dbReference type="Pfam" id="PF07732">
    <property type="entry name" value="Cu-oxidase_3"/>
    <property type="match status" value="1"/>
</dbReference>
<organism evidence="8 9">
    <name type="scientific">Domibacillus enclensis</name>
    <dbReference type="NCBI Taxonomy" id="1017273"/>
    <lineage>
        <taxon>Bacteria</taxon>
        <taxon>Bacillati</taxon>
        <taxon>Bacillota</taxon>
        <taxon>Bacilli</taxon>
        <taxon>Bacillales</taxon>
        <taxon>Bacillaceae</taxon>
        <taxon>Domibacillus</taxon>
    </lineage>
</organism>
<accession>A0A1N6W0T4</accession>
<evidence type="ECO:0000259" key="6">
    <source>
        <dbReference type="Pfam" id="PF07732"/>
    </source>
</evidence>
<dbReference type="EMBL" id="MWSK01000004">
    <property type="protein sequence ID" value="OXS77813.1"/>
    <property type="molecule type" value="Genomic_DNA"/>
</dbReference>
<reference evidence="10" key="2">
    <citation type="submission" date="2017-03" db="EMBL/GenBank/DDBJ databases">
        <title>Bacillus sp. V-88(T) DSM27956, whole genome shotgun sequencing project.</title>
        <authorList>
            <person name="Dastager S.G."/>
            <person name="Neurgaonkar P.S."/>
            <person name="Dharne M.S."/>
        </authorList>
    </citation>
    <scope>NUCLEOTIDE SEQUENCE [LARGE SCALE GENOMIC DNA]</scope>
    <source>
        <strain evidence="10">DSM 25145</strain>
    </source>
</reference>
<reference evidence="7" key="3">
    <citation type="submission" date="2017-03" db="EMBL/GenBank/DDBJ databases">
        <authorList>
            <person name="Dastager S.G."/>
            <person name="Neurgaonkar P.S."/>
            <person name="Dharne M.S."/>
        </authorList>
    </citation>
    <scope>NUCLEOTIDE SEQUENCE</scope>
    <source>
        <strain evidence="7">DSM 25145</strain>
    </source>
</reference>
<dbReference type="Pfam" id="PF07731">
    <property type="entry name" value="Cu-oxidase_2"/>
    <property type="match status" value="2"/>
</dbReference>
<dbReference type="CDD" id="cd13860">
    <property type="entry name" value="CuRO_1_2dMco_1"/>
    <property type="match status" value="1"/>
</dbReference>
<sequence>MKSKVTLFFFISLFALILSACSMAGMDHSNMNMGDKDAETKKEETKDLQATAAAETITDNEFTLVAQERTHNLTSKKSVTAWTFNGSVPGPEIRVQEGEEVKINLKNELKDPVTIHWHGLPVPNEMDGIPGVTQNAVQPGESFTYKFTAEVPGTYWYHSHQEGATQVDKGLYGSFIVEGKDQREYDRDYTLVLDEWMSNMDSMDMEETMNIESDNAENMEGMDHSNMEMGPKAELAGPESEDMAHDMSMYNIYTINGKSGESINKLTVKEGEKVRLRLVNAGFMSHKIHLHGHNFKIISSDGQNISNPQEVKEQLISIAPGERYDIEFTADNPGEWLLECHGDMEGTDGMRTLIQYEDFSGKSTDKSNNREELPAFDLTSYGEKEEGEFTLDQVYDVSYTMDLNTQTTNGKQKFTINDKTYPQTEQIQVNEGDTVKVNLVNNSKDDDHPMHLHGHFFQVLSKNGKPVEGSPLMKDTISLEPGDEYIVAFKADNRGNWMFHCHDLHHATAGMVTQVNYEGFKPNFVPDPAANNNPE</sequence>
<protein>
    <submittedName>
        <fullName evidence="7 8">Copper oxidase</fullName>
    </submittedName>
</protein>
<evidence type="ECO:0000256" key="3">
    <source>
        <dbReference type="ARBA" id="ARBA00023008"/>
    </source>
</evidence>
<evidence type="ECO:0000256" key="1">
    <source>
        <dbReference type="ARBA" id="ARBA00022723"/>
    </source>
</evidence>
<dbReference type="RefSeq" id="WP_052698562.1">
    <property type="nucleotide sequence ID" value="NZ_FTLX01000004.1"/>
</dbReference>
<keyword evidence="8" id="KW-0131">Cell cycle</keyword>
<dbReference type="PANTHER" id="PTHR11709:SF394">
    <property type="entry name" value="FI03373P-RELATED"/>
    <property type="match status" value="1"/>
</dbReference>
<reference evidence="8 9" key="1">
    <citation type="submission" date="2017-01" db="EMBL/GenBank/DDBJ databases">
        <authorList>
            <person name="Mah S.A."/>
            <person name="Swanson W.J."/>
            <person name="Moy G.W."/>
            <person name="Vacquier V.D."/>
        </authorList>
    </citation>
    <scope>NUCLEOTIDE SEQUENCE [LARGE SCALE GENOMIC DNA]</scope>
    <source>
        <strain evidence="8 9">NIO-1016</strain>
    </source>
</reference>
<evidence type="ECO:0000313" key="8">
    <source>
        <dbReference type="EMBL" id="SIQ83506.1"/>
    </source>
</evidence>
<keyword evidence="10" id="KW-1185">Reference proteome</keyword>
<dbReference type="SUPFAM" id="SSF49503">
    <property type="entry name" value="Cupredoxins"/>
    <property type="match status" value="3"/>
</dbReference>